<dbReference type="Gene3D" id="3.40.50.2300">
    <property type="match status" value="1"/>
</dbReference>
<dbReference type="InterPro" id="IPR036390">
    <property type="entry name" value="WH_DNA-bd_sf"/>
</dbReference>
<dbReference type="InterPro" id="IPR023485">
    <property type="entry name" value="Ptyr_pPase"/>
</dbReference>
<dbReference type="GO" id="GO:0046685">
    <property type="term" value="P:response to arsenic-containing substance"/>
    <property type="evidence" value="ECO:0007669"/>
    <property type="project" value="UniProtKB-KW"/>
</dbReference>
<name>A0A316IJK5_9PSEU</name>
<reference evidence="3 4" key="1">
    <citation type="submission" date="2018-05" db="EMBL/GenBank/DDBJ databases">
        <title>Genomic Encyclopedia of Type Strains, Phase IV (KMG-IV): sequencing the most valuable type-strain genomes for metagenomic binning, comparative biology and taxonomic classification.</title>
        <authorList>
            <person name="Goeker M."/>
        </authorList>
    </citation>
    <scope>NUCLEOTIDE SEQUENCE [LARGE SCALE GENOMIC DNA]</scope>
    <source>
        <strain evidence="3 4">DSM 45480</strain>
    </source>
</reference>
<dbReference type="InterPro" id="IPR036196">
    <property type="entry name" value="Ptyr_pPase_sf"/>
</dbReference>
<dbReference type="InterPro" id="IPR001845">
    <property type="entry name" value="HTH_ArsR_DNA-bd_dom"/>
</dbReference>
<dbReference type="SMART" id="SM00418">
    <property type="entry name" value="HTH_ARSR"/>
    <property type="match status" value="1"/>
</dbReference>
<organism evidence="3 4">
    <name type="scientific">Lentzea atacamensis</name>
    <dbReference type="NCBI Taxonomy" id="531938"/>
    <lineage>
        <taxon>Bacteria</taxon>
        <taxon>Bacillati</taxon>
        <taxon>Actinomycetota</taxon>
        <taxon>Actinomycetes</taxon>
        <taxon>Pseudonocardiales</taxon>
        <taxon>Pseudonocardiaceae</taxon>
        <taxon>Lentzea</taxon>
    </lineage>
</organism>
<evidence type="ECO:0000313" key="3">
    <source>
        <dbReference type="EMBL" id="PWK90498.1"/>
    </source>
</evidence>
<dbReference type="SUPFAM" id="SSF46785">
    <property type="entry name" value="Winged helix' DNA-binding domain"/>
    <property type="match status" value="1"/>
</dbReference>
<dbReference type="PANTHER" id="PTHR43428">
    <property type="entry name" value="ARSENATE REDUCTASE"/>
    <property type="match status" value="1"/>
</dbReference>
<comment type="caution">
    <text evidence="3">The sequence shown here is derived from an EMBL/GenBank/DDBJ whole genome shotgun (WGS) entry which is preliminary data.</text>
</comment>
<dbReference type="InterPro" id="IPR036388">
    <property type="entry name" value="WH-like_DNA-bd_sf"/>
</dbReference>
<dbReference type="Gene3D" id="1.10.10.10">
    <property type="entry name" value="Winged helix-like DNA-binding domain superfamily/Winged helix DNA-binding domain"/>
    <property type="match status" value="1"/>
</dbReference>
<sequence length="238" mass="26054">MSSDAPRTLPLFLRLMTDPLRWRLACELAAGDRRVRELVSAVGEPQNLVSYHLKQLRDAGLVTARRSNFDGRDTYYHLDLARCAEAWADTGTALHPAIAAGTPTPSATKVLFVCTGNSGRSPMAEALLRHRSGNRVEVASAGSHPKALHPDAVRAVAEYGAALAHEPTHLDVVRRGRFDLVISLCDRVREVLPSFPGRPRLIHWSLADPAAEGGFDAFRRTAAELDGRIRFLPVPLEV</sequence>
<gene>
    <name evidence="3" type="ORF">C8D88_101514</name>
</gene>
<dbReference type="Pfam" id="PF01022">
    <property type="entry name" value="HTH_5"/>
    <property type="match status" value="1"/>
</dbReference>
<dbReference type="AlphaFoldDB" id="A0A316IJK5"/>
<dbReference type="InterPro" id="IPR011991">
    <property type="entry name" value="ArsR-like_HTH"/>
</dbReference>
<dbReference type="Proteomes" id="UP000246005">
    <property type="component" value="Unassembled WGS sequence"/>
</dbReference>
<evidence type="ECO:0000313" key="4">
    <source>
        <dbReference type="Proteomes" id="UP000246005"/>
    </source>
</evidence>
<dbReference type="SUPFAM" id="SSF52788">
    <property type="entry name" value="Phosphotyrosine protein phosphatases I"/>
    <property type="match status" value="1"/>
</dbReference>
<feature type="domain" description="HTH arsR-type" evidence="2">
    <location>
        <begin position="1"/>
        <end position="98"/>
    </location>
</feature>
<dbReference type="PROSITE" id="PS50987">
    <property type="entry name" value="HTH_ARSR_2"/>
    <property type="match status" value="1"/>
</dbReference>
<dbReference type="EMBL" id="QGHB01000001">
    <property type="protein sequence ID" value="PWK90498.1"/>
    <property type="molecule type" value="Genomic_DNA"/>
</dbReference>
<evidence type="ECO:0000259" key="2">
    <source>
        <dbReference type="PROSITE" id="PS50987"/>
    </source>
</evidence>
<proteinExistence type="predicted"/>
<dbReference type="PANTHER" id="PTHR43428:SF1">
    <property type="entry name" value="ARSENATE REDUCTASE"/>
    <property type="match status" value="1"/>
</dbReference>
<evidence type="ECO:0000256" key="1">
    <source>
        <dbReference type="ARBA" id="ARBA00022849"/>
    </source>
</evidence>
<dbReference type="SMART" id="SM00226">
    <property type="entry name" value="LMWPc"/>
    <property type="match status" value="1"/>
</dbReference>
<protein>
    <submittedName>
        <fullName evidence="3">ArsR family transcriptional regulator</fullName>
    </submittedName>
</protein>
<dbReference type="CDD" id="cd00090">
    <property type="entry name" value="HTH_ARSR"/>
    <property type="match status" value="1"/>
</dbReference>
<dbReference type="NCBIfam" id="NF033788">
    <property type="entry name" value="HTH_metalloreg"/>
    <property type="match status" value="1"/>
</dbReference>
<dbReference type="GO" id="GO:0003700">
    <property type="term" value="F:DNA-binding transcription factor activity"/>
    <property type="evidence" value="ECO:0007669"/>
    <property type="project" value="InterPro"/>
</dbReference>
<dbReference type="CDD" id="cd16345">
    <property type="entry name" value="LMWP_ArsC"/>
    <property type="match status" value="1"/>
</dbReference>
<dbReference type="Pfam" id="PF01451">
    <property type="entry name" value="LMWPc"/>
    <property type="match status" value="1"/>
</dbReference>
<keyword evidence="1" id="KW-0059">Arsenical resistance</keyword>
<accession>A0A316IJK5</accession>